<dbReference type="RefSeq" id="WP_229571802.1">
    <property type="nucleotide sequence ID" value="NZ_AP025226.1"/>
</dbReference>
<gene>
    <name evidence="1" type="ORF">SACC_08520</name>
</gene>
<sequence>MKRKYVCNVCGRTFPEGQGILLEIHGNKLYFHSKACAYKFLREVVLESDSNCIDSSVKKIKKKFDEIIELMTKKAEKKI</sequence>
<dbReference type="GeneID" id="68865593"/>
<dbReference type="AlphaFoldDB" id="A0AAQ4CPV4"/>
<keyword evidence="2" id="KW-1185">Reference proteome</keyword>
<dbReference type="Proteomes" id="UP001319921">
    <property type="component" value="Chromosome"/>
</dbReference>
<name>A0AAQ4CPV4_9CREN</name>
<proteinExistence type="predicted"/>
<organism evidence="1 2">
    <name type="scientific">Saccharolobus caldissimus</name>
    <dbReference type="NCBI Taxonomy" id="1702097"/>
    <lineage>
        <taxon>Archaea</taxon>
        <taxon>Thermoproteota</taxon>
        <taxon>Thermoprotei</taxon>
        <taxon>Sulfolobales</taxon>
        <taxon>Sulfolobaceae</taxon>
        <taxon>Saccharolobus</taxon>
    </lineage>
</organism>
<evidence type="ECO:0000313" key="1">
    <source>
        <dbReference type="EMBL" id="BDB97835.1"/>
    </source>
</evidence>
<dbReference type="KEGG" id="scas:SACC_08520"/>
<evidence type="ECO:0000313" key="2">
    <source>
        <dbReference type="Proteomes" id="UP001319921"/>
    </source>
</evidence>
<accession>A0AAQ4CPV4</accession>
<dbReference type="EMBL" id="AP025226">
    <property type="protein sequence ID" value="BDB97835.1"/>
    <property type="molecule type" value="Genomic_DNA"/>
</dbReference>
<reference evidence="1 2" key="1">
    <citation type="journal article" date="2022" name="Microbiol. Resour. Announc.">
        <title>Complete Genome Sequence of the Hyperthermophilic and Acidophilic Archaeon Saccharolobus caldissimus Strain HS-3T.</title>
        <authorList>
            <person name="Sakai H.D."/>
            <person name="Kurosawa N."/>
        </authorList>
    </citation>
    <scope>NUCLEOTIDE SEQUENCE [LARGE SCALE GENOMIC DNA]</scope>
    <source>
        <strain evidence="1 2">JCM32116</strain>
    </source>
</reference>
<evidence type="ECO:0008006" key="3">
    <source>
        <dbReference type="Google" id="ProtNLM"/>
    </source>
</evidence>
<protein>
    <recommendedName>
        <fullName evidence="3">TRASH domain-containing protein</fullName>
    </recommendedName>
</protein>